<dbReference type="PANTHER" id="PTHR10291">
    <property type="entry name" value="DEHYDRODOLICHYL DIPHOSPHATE SYNTHASE FAMILY MEMBER"/>
    <property type="match status" value="1"/>
</dbReference>
<sequence length="238" mass="27787">MRSVIRITNMNIPKHVAIIPDGNRRWAKKRGLPSFEGHRFAAQKTLPKLIKKANDLGITYFTFWAMSTENFAKRSKLELNGLFTLMKIIYRLKRNEIMKNKIRVKILGDISKFPSDIQKLINKGLSETEKNDKGFLIFALNYGGRDEIIRTINRISNIQYPISNLNTDNFGQFLDTEGIPDPDLIIRTGGEKRLSGFMPWQSEYSELYFSDLFFPDFDDKEFEKAIKDYSLRKRRFGK</sequence>
<keyword evidence="1 2" id="KW-0808">Transferase</keyword>
<feature type="binding site" evidence="2">
    <location>
        <position position="74"/>
    </location>
    <ligand>
        <name>substrate</name>
    </ligand>
</feature>
<feature type="binding site" evidence="2">
    <location>
        <position position="38"/>
    </location>
    <ligand>
        <name>substrate</name>
    </ligand>
</feature>
<feature type="binding site" evidence="2">
    <location>
        <begin position="67"/>
        <end position="69"/>
    </location>
    <ligand>
        <name>substrate</name>
    </ligand>
</feature>
<evidence type="ECO:0000256" key="2">
    <source>
        <dbReference type="HAMAP-Rule" id="MF_01139"/>
    </source>
</evidence>
<keyword evidence="2" id="KW-0460">Magnesium</keyword>
<feature type="binding site" evidence="2">
    <location>
        <position position="187"/>
    </location>
    <ligand>
        <name>substrate</name>
    </ligand>
</feature>
<keyword evidence="2" id="KW-0479">Metal-binding</keyword>
<feature type="binding site" evidence="2">
    <location>
        <position position="26"/>
    </location>
    <ligand>
        <name>substrate</name>
    </ligand>
</feature>
<comment type="cofactor">
    <cofactor evidence="2">
        <name>Mg(2+)</name>
        <dbReference type="ChEBI" id="CHEBI:18420"/>
    </cofactor>
    <text evidence="2">Binds 2 magnesium ions per subunit.</text>
</comment>
<comment type="caution">
    <text evidence="3">The sequence shown here is derived from an EMBL/GenBank/DDBJ whole genome shotgun (WGS) entry which is preliminary data.</text>
</comment>
<dbReference type="NCBIfam" id="TIGR00055">
    <property type="entry name" value="uppS"/>
    <property type="match status" value="1"/>
</dbReference>
<feature type="binding site" evidence="2">
    <location>
        <begin position="22"/>
        <end position="25"/>
    </location>
    <ligand>
        <name>substrate</name>
    </ligand>
</feature>
<feature type="active site" description="Proton acceptor" evidence="2">
    <location>
        <position position="70"/>
    </location>
</feature>
<dbReference type="GO" id="GO:0000287">
    <property type="term" value="F:magnesium ion binding"/>
    <property type="evidence" value="ECO:0007669"/>
    <property type="project" value="UniProtKB-UniRule"/>
</dbReference>
<evidence type="ECO:0000313" key="4">
    <source>
        <dbReference type="Proteomes" id="UP000179270"/>
    </source>
</evidence>
<dbReference type="EC" id="2.5.1.-" evidence="2"/>
<comment type="caution">
    <text evidence="2">Lacks conserved residue(s) required for the propagation of feature annotation.</text>
</comment>
<proteinExistence type="inferred from homology"/>
<comment type="subunit">
    <text evidence="2">Homodimer.</text>
</comment>
<dbReference type="GO" id="GO:0045547">
    <property type="term" value="F:ditrans,polycis-polyprenyl diphosphate synthase [(2E,6E)-farnesyl diphosphate specific] activity"/>
    <property type="evidence" value="ECO:0007669"/>
    <property type="project" value="TreeGrafter"/>
</dbReference>
<dbReference type="Proteomes" id="UP000179270">
    <property type="component" value="Unassembled WGS sequence"/>
</dbReference>
<dbReference type="HAMAP" id="MF_01139">
    <property type="entry name" value="ISPT"/>
    <property type="match status" value="1"/>
</dbReference>
<comment type="similarity">
    <text evidence="2">Belongs to the UPP synthase family.</text>
</comment>
<comment type="function">
    <text evidence="2">Catalyzes the condensation of isopentenyl diphosphate (IPP) with allylic pyrophosphates generating different type of terpenoids.</text>
</comment>
<dbReference type="EMBL" id="MGAF01000006">
    <property type="protein sequence ID" value="OGK42634.1"/>
    <property type="molecule type" value="Genomic_DNA"/>
</dbReference>
<feature type="binding site" evidence="2">
    <location>
        <position position="206"/>
    </location>
    <ligand>
        <name>Mg(2+)</name>
        <dbReference type="ChEBI" id="CHEBI:18420"/>
    </ligand>
</feature>
<feature type="binding site" evidence="2">
    <location>
        <position position="71"/>
    </location>
    <ligand>
        <name>substrate</name>
    </ligand>
</feature>
<dbReference type="InterPro" id="IPR001441">
    <property type="entry name" value="UPP_synth-like"/>
</dbReference>
<feature type="active site" evidence="2">
    <location>
        <position position="21"/>
    </location>
</feature>
<dbReference type="InterPro" id="IPR018520">
    <property type="entry name" value="UPP_synth-like_CS"/>
</dbReference>
<reference evidence="3 4" key="1">
    <citation type="journal article" date="2016" name="Nat. Commun.">
        <title>Thousands of microbial genomes shed light on interconnected biogeochemical processes in an aquifer system.</title>
        <authorList>
            <person name="Anantharaman K."/>
            <person name="Brown C.T."/>
            <person name="Hug L.A."/>
            <person name="Sharon I."/>
            <person name="Castelle C.J."/>
            <person name="Probst A.J."/>
            <person name="Thomas B.C."/>
            <person name="Singh A."/>
            <person name="Wilkins M.J."/>
            <person name="Karaoz U."/>
            <person name="Brodie E.L."/>
            <person name="Williams K.H."/>
            <person name="Hubbard S.S."/>
            <person name="Banfield J.F."/>
        </authorList>
    </citation>
    <scope>NUCLEOTIDE SEQUENCE [LARGE SCALE GENOMIC DNA]</scope>
</reference>
<evidence type="ECO:0000313" key="3">
    <source>
        <dbReference type="EMBL" id="OGK42634.1"/>
    </source>
</evidence>
<dbReference type="CDD" id="cd00475">
    <property type="entry name" value="Cis_IPPS"/>
    <property type="match status" value="1"/>
</dbReference>
<dbReference type="Pfam" id="PF01255">
    <property type="entry name" value="Prenyltransf"/>
    <property type="match status" value="1"/>
</dbReference>
<dbReference type="AlphaFoldDB" id="A0A1F7IGZ0"/>
<dbReference type="SUPFAM" id="SSF64005">
    <property type="entry name" value="Undecaprenyl diphosphate synthase"/>
    <property type="match status" value="1"/>
</dbReference>
<dbReference type="PANTHER" id="PTHR10291:SF0">
    <property type="entry name" value="DEHYDRODOLICHYL DIPHOSPHATE SYNTHASE 2"/>
    <property type="match status" value="1"/>
</dbReference>
<name>A0A1F7IGZ0_9BACT</name>
<feature type="binding site" evidence="2">
    <location>
        <position position="21"/>
    </location>
    <ligand>
        <name>Mg(2+)</name>
        <dbReference type="ChEBI" id="CHEBI:18420"/>
    </ligand>
</feature>
<feature type="binding site" evidence="2">
    <location>
        <begin position="193"/>
        <end position="195"/>
    </location>
    <ligand>
        <name>substrate</name>
    </ligand>
</feature>
<accession>A0A1F7IGZ0</accession>
<protein>
    <recommendedName>
        <fullName evidence="2">Isoprenyl transferase</fullName>
        <ecNumber evidence="2">2.5.1.-</ecNumber>
    </recommendedName>
</protein>
<dbReference type="STRING" id="1802055.A3A74_06385"/>
<dbReference type="PROSITE" id="PS01066">
    <property type="entry name" value="UPP_SYNTHASE"/>
    <property type="match status" value="1"/>
</dbReference>
<dbReference type="InterPro" id="IPR036424">
    <property type="entry name" value="UPP_synth-like_sf"/>
</dbReference>
<organism evidence="3 4">
    <name type="scientific">Candidatus Roizmanbacteria bacterium RIFCSPLOWO2_01_FULL_35_13</name>
    <dbReference type="NCBI Taxonomy" id="1802055"/>
    <lineage>
        <taxon>Bacteria</taxon>
        <taxon>Candidatus Roizmaniibacteriota</taxon>
    </lineage>
</organism>
<dbReference type="Gene3D" id="3.40.1180.10">
    <property type="entry name" value="Decaprenyl diphosphate synthase-like"/>
    <property type="match status" value="1"/>
</dbReference>
<gene>
    <name evidence="3" type="ORF">A3A74_06385</name>
</gene>
<evidence type="ECO:0000256" key="1">
    <source>
        <dbReference type="ARBA" id="ARBA00022679"/>
    </source>
</evidence>
<dbReference type="GO" id="GO:0016094">
    <property type="term" value="P:polyprenol biosynthetic process"/>
    <property type="evidence" value="ECO:0007669"/>
    <property type="project" value="TreeGrafter"/>
</dbReference>